<evidence type="ECO:0000256" key="1">
    <source>
        <dbReference type="SAM" id="MobiDB-lite"/>
    </source>
</evidence>
<evidence type="ECO:0000313" key="4">
    <source>
        <dbReference type="Proteomes" id="UP000196573"/>
    </source>
</evidence>
<dbReference type="Pfam" id="PF10972">
    <property type="entry name" value="CsiV"/>
    <property type="match status" value="1"/>
</dbReference>
<gene>
    <name evidence="3" type="ORF">EHSB41UT_02556</name>
</gene>
<dbReference type="InterPro" id="IPR021241">
    <property type="entry name" value="CsiV"/>
</dbReference>
<keyword evidence="2" id="KW-0732">Signal</keyword>
<feature type="region of interest" description="Disordered" evidence="1">
    <location>
        <begin position="354"/>
        <end position="389"/>
    </location>
</feature>
<dbReference type="Proteomes" id="UP000196573">
    <property type="component" value="Unassembled WGS sequence"/>
</dbReference>
<name>A0A1X7AKI9_9GAMM</name>
<feature type="signal peptide" evidence="2">
    <location>
        <begin position="1"/>
        <end position="28"/>
    </location>
</feature>
<sequence length="389" mass="42155">MTLRAPFARALGRALLISSLATPLAVMAQTSGQEETPEQIWYQFDVMIFSQDSQSATKEKTPAVTEHAKPQSALRLQTVEQILEARKQTKLAELAENQQSGLSEPIVDPSVASIPEATVTALDTASAASTTPKAQAKPMPAVELPAPDPERDPFILLPADQSLLSKEMKTLKRARNYIPLWSGSWRMPLTREGDVVSVLVEGGRSLAVGKDSRSYELEGTLEFSLRRFLHINTELWISTLDPELVAQELAALELARSQPIKPQPLIMDPVTGQMIPAPVSTEATESLVLSVNAEQPLDTESVAIVEEPKPAFLTNRPFNASQRVQLNKLIYIDNPDAGILIKVTPWTPAPPVEAVAAEPQSAEGISGETRVNALQTQSALPVQSPSTVP</sequence>
<proteinExistence type="predicted"/>
<accession>A0A1X7AKI9</accession>
<evidence type="ECO:0000256" key="2">
    <source>
        <dbReference type="SAM" id="SignalP"/>
    </source>
</evidence>
<evidence type="ECO:0000313" key="3">
    <source>
        <dbReference type="EMBL" id="SMA47812.1"/>
    </source>
</evidence>
<keyword evidence="4" id="KW-1185">Reference proteome</keyword>
<reference evidence="3 4" key="1">
    <citation type="submission" date="2017-03" db="EMBL/GenBank/DDBJ databases">
        <authorList>
            <person name="Afonso C.L."/>
            <person name="Miller P.J."/>
            <person name="Scott M.A."/>
            <person name="Spackman E."/>
            <person name="Goraichik I."/>
            <person name="Dimitrov K.M."/>
            <person name="Suarez D.L."/>
            <person name="Swayne D.E."/>
        </authorList>
    </citation>
    <scope>NUCLEOTIDE SEQUENCE [LARGE SCALE GENOMIC DNA]</scope>
    <source>
        <strain evidence="3">SB41UT1</strain>
    </source>
</reference>
<organism evidence="3 4">
    <name type="scientific">Parendozoicomonas haliclonae</name>
    <dbReference type="NCBI Taxonomy" id="1960125"/>
    <lineage>
        <taxon>Bacteria</taxon>
        <taxon>Pseudomonadati</taxon>
        <taxon>Pseudomonadota</taxon>
        <taxon>Gammaproteobacteria</taxon>
        <taxon>Oceanospirillales</taxon>
        <taxon>Endozoicomonadaceae</taxon>
        <taxon>Parendozoicomonas</taxon>
    </lineage>
</organism>
<feature type="compositionally biased region" description="Polar residues" evidence="1">
    <location>
        <begin position="372"/>
        <end position="389"/>
    </location>
</feature>
<protein>
    <submittedName>
        <fullName evidence="3">Uncharacterized protein</fullName>
    </submittedName>
</protein>
<dbReference type="AlphaFoldDB" id="A0A1X7AKI9"/>
<feature type="chain" id="PRO_5013390138" evidence="2">
    <location>
        <begin position="29"/>
        <end position="389"/>
    </location>
</feature>
<dbReference type="EMBL" id="FWPT01000005">
    <property type="protein sequence ID" value="SMA47812.1"/>
    <property type="molecule type" value="Genomic_DNA"/>
</dbReference>